<dbReference type="Proteomes" id="UP000070373">
    <property type="component" value="Unassembled WGS sequence"/>
</dbReference>
<sequence>MGRESVRFDPWRSLSHMIDLRMLYLRAIVGFGRALAGGEALEGARNEILIPANWSDRRVSTFSKLLKELEGKIGIVENDLMINHFDDALLKIESTALDFCKSCFMRSSPYVFI</sequence>
<organism evidence="1 2">
    <name type="scientific">candidate division MSBL1 archaeon SCGC-AAA259E17</name>
    <dbReference type="NCBI Taxonomy" id="1698263"/>
    <lineage>
        <taxon>Archaea</taxon>
        <taxon>Methanobacteriati</taxon>
        <taxon>Methanobacteriota</taxon>
        <taxon>candidate division MSBL1</taxon>
    </lineage>
</organism>
<comment type="caution">
    <text evidence="1">The sequence shown here is derived from an EMBL/GenBank/DDBJ whole genome shotgun (WGS) entry which is preliminary data.</text>
</comment>
<accession>A0A133UCD8</accession>
<evidence type="ECO:0000313" key="1">
    <source>
        <dbReference type="EMBL" id="KXA91839.1"/>
    </source>
</evidence>
<dbReference type="AlphaFoldDB" id="A0A133UCD8"/>
<keyword evidence="2" id="KW-1185">Reference proteome</keyword>
<evidence type="ECO:0000313" key="2">
    <source>
        <dbReference type="Proteomes" id="UP000070373"/>
    </source>
</evidence>
<dbReference type="EMBL" id="LHXN01000097">
    <property type="protein sequence ID" value="KXA91839.1"/>
    <property type="molecule type" value="Genomic_DNA"/>
</dbReference>
<name>A0A133UCD8_9EURY</name>
<protein>
    <submittedName>
        <fullName evidence="1">Uncharacterized protein</fullName>
    </submittedName>
</protein>
<proteinExistence type="predicted"/>
<reference evidence="1 2" key="1">
    <citation type="journal article" date="2016" name="Sci. Rep.">
        <title>Metabolic traits of an uncultured archaeal lineage -MSBL1- from brine pools of the Red Sea.</title>
        <authorList>
            <person name="Mwirichia R."/>
            <person name="Alam I."/>
            <person name="Rashid M."/>
            <person name="Vinu M."/>
            <person name="Ba-Alawi W."/>
            <person name="Anthony Kamau A."/>
            <person name="Kamanda Ngugi D."/>
            <person name="Goker M."/>
            <person name="Klenk H.P."/>
            <person name="Bajic V."/>
            <person name="Stingl U."/>
        </authorList>
    </citation>
    <scope>NUCLEOTIDE SEQUENCE [LARGE SCALE GENOMIC DNA]</scope>
    <source>
        <strain evidence="1">SCGC-AAA259E17</strain>
    </source>
</reference>
<gene>
    <name evidence="1" type="ORF">AKJ64_04445</name>
</gene>